<dbReference type="Proteomes" id="UP001055102">
    <property type="component" value="Unassembled WGS sequence"/>
</dbReference>
<reference evidence="1" key="1">
    <citation type="journal article" date="2021" name="Front. Microbiol.">
        <title>Comprehensive Comparative Genomics and Phenotyping of Methylobacterium Species.</title>
        <authorList>
            <person name="Alessa O."/>
            <person name="Ogura Y."/>
            <person name="Fujitani Y."/>
            <person name="Takami H."/>
            <person name="Hayashi T."/>
            <person name="Sahin N."/>
            <person name="Tani A."/>
        </authorList>
    </citation>
    <scope>NUCLEOTIDE SEQUENCE</scope>
    <source>
        <strain evidence="1">LMG 23639</strain>
    </source>
</reference>
<comment type="caution">
    <text evidence="1">The sequence shown here is derived from an EMBL/GenBank/DDBJ whole genome shotgun (WGS) entry which is preliminary data.</text>
</comment>
<dbReference type="EMBL" id="BPQR01000056">
    <property type="protein sequence ID" value="GJE07848.1"/>
    <property type="molecule type" value="Genomic_DNA"/>
</dbReference>
<evidence type="ECO:0000313" key="2">
    <source>
        <dbReference type="Proteomes" id="UP001055102"/>
    </source>
</evidence>
<evidence type="ECO:0000313" key="1">
    <source>
        <dbReference type="EMBL" id="GJE07848.1"/>
    </source>
</evidence>
<gene>
    <name evidence="1" type="ORF">AOPFMNJM_3180</name>
</gene>
<reference evidence="1" key="2">
    <citation type="submission" date="2021-08" db="EMBL/GenBank/DDBJ databases">
        <authorList>
            <person name="Tani A."/>
            <person name="Ola A."/>
            <person name="Ogura Y."/>
            <person name="Katsura K."/>
            <person name="Hayashi T."/>
        </authorList>
    </citation>
    <scope>NUCLEOTIDE SEQUENCE</scope>
    <source>
        <strain evidence="1">LMG 23639</strain>
    </source>
</reference>
<proteinExistence type="predicted"/>
<name>A0ABQ4T0U2_9HYPH</name>
<organism evidence="1 2">
    <name type="scientific">Methylobacterium jeotgali</name>
    <dbReference type="NCBI Taxonomy" id="381630"/>
    <lineage>
        <taxon>Bacteria</taxon>
        <taxon>Pseudomonadati</taxon>
        <taxon>Pseudomonadota</taxon>
        <taxon>Alphaproteobacteria</taxon>
        <taxon>Hyphomicrobiales</taxon>
        <taxon>Methylobacteriaceae</taxon>
        <taxon>Methylobacterium</taxon>
    </lineage>
</organism>
<sequence>MRPGPETVAGRCRFRPLRLSPETSMPLLSAHAAALDAVARNLARVPSLAGQPEAHCIAVDEARRELTRLAGRMRHGLMPESANDEEPKCLPAVVVHGHSQVIVSVARGPRGDVVTASARRR</sequence>
<keyword evidence="2" id="KW-1185">Reference proteome</keyword>
<accession>A0ABQ4T0U2</accession>
<protein>
    <submittedName>
        <fullName evidence="1">Uncharacterized protein</fullName>
    </submittedName>
</protein>